<protein>
    <submittedName>
        <fullName evidence="3">PadR family transcriptional regulator</fullName>
    </submittedName>
</protein>
<name>A0ABS7C478_9BACL</name>
<evidence type="ECO:0000259" key="1">
    <source>
        <dbReference type="Pfam" id="PF03551"/>
    </source>
</evidence>
<dbReference type="Proteomes" id="UP001519887">
    <property type="component" value="Unassembled WGS sequence"/>
</dbReference>
<organism evidence="3 4">
    <name type="scientific">Paenibacillus sepulcri</name>
    <dbReference type="NCBI Taxonomy" id="359917"/>
    <lineage>
        <taxon>Bacteria</taxon>
        <taxon>Bacillati</taxon>
        <taxon>Bacillota</taxon>
        <taxon>Bacilli</taxon>
        <taxon>Bacillales</taxon>
        <taxon>Paenibacillaceae</taxon>
        <taxon>Paenibacillus</taxon>
    </lineage>
</organism>
<feature type="domain" description="Transcription regulator PadR N-terminal" evidence="1">
    <location>
        <begin position="7"/>
        <end position="84"/>
    </location>
</feature>
<dbReference type="Gene3D" id="1.10.10.10">
    <property type="entry name" value="Winged helix-like DNA-binding domain superfamily/Winged helix DNA-binding domain"/>
    <property type="match status" value="1"/>
</dbReference>
<feature type="domain" description="Transcription regulator PadR C-terminal" evidence="2">
    <location>
        <begin position="101"/>
        <end position="172"/>
    </location>
</feature>
<dbReference type="InterPro" id="IPR005149">
    <property type="entry name" value="Tscrpt_reg_PadR_N"/>
</dbReference>
<dbReference type="InterPro" id="IPR036390">
    <property type="entry name" value="WH_DNA-bd_sf"/>
</dbReference>
<reference evidence="3 4" key="1">
    <citation type="submission" date="2021-07" db="EMBL/GenBank/DDBJ databases">
        <title>Paenibacillus radiodurans sp. nov., isolated from the southeastern edge of Tengger Desert.</title>
        <authorList>
            <person name="Zhang G."/>
        </authorList>
    </citation>
    <scope>NUCLEOTIDE SEQUENCE [LARGE SCALE GENOMIC DNA]</scope>
    <source>
        <strain evidence="3 4">CCM 7311</strain>
    </source>
</reference>
<sequence length="222" mass="25809">MSMKLLILGLLMERDRHPYEIRQTIKQRNWNESFKLRDGSLYYAVDQLRGDGLIEAAEIVSVPGDNRPDKTIYRITESGKSSFEELLYAQFNQISYPQHPLFLTLPFVRYGNPQKVEALIEKQIAHCEARIQRMQVVLKLKQTFLPRGSELMIQGFIQFSETEKKWLGEMLNDARGGTLFTGVKMSLEEIQAYLESLAENGDMEPPFSPEYREKKNTTAFRY</sequence>
<evidence type="ECO:0000313" key="4">
    <source>
        <dbReference type="Proteomes" id="UP001519887"/>
    </source>
</evidence>
<dbReference type="InterPro" id="IPR052509">
    <property type="entry name" value="Metal_resp_DNA-bind_regulator"/>
</dbReference>
<proteinExistence type="predicted"/>
<evidence type="ECO:0000259" key="2">
    <source>
        <dbReference type="Pfam" id="PF10400"/>
    </source>
</evidence>
<dbReference type="InterPro" id="IPR018309">
    <property type="entry name" value="Tscrpt_reg_PadR_C"/>
</dbReference>
<keyword evidence="4" id="KW-1185">Reference proteome</keyword>
<dbReference type="PANTHER" id="PTHR33169">
    <property type="entry name" value="PADR-FAMILY TRANSCRIPTIONAL REGULATOR"/>
    <property type="match status" value="1"/>
</dbReference>
<accession>A0ABS7C478</accession>
<dbReference type="Pfam" id="PF10400">
    <property type="entry name" value="Vir_act_alpha_C"/>
    <property type="match status" value="1"/>
</dbReference>
<dbReference type="PANTHER" id="PTHR33169:SF14">
    <property type="entry name" value="TRANSCRIPTIONAL REGULATOR RV3488"/>
    <property type="match status" value="1"/>
</dbReference>
<dbReference type="SUPFAM" id="SSF46785">
    <property type="entry name" value="Winged helix' DNA-binding domain"/>
    <property type="match status" value="1"/>
</dbReference>
<gene>
    <name evidence="3" type="ORF">K0U00_16820</name>
</gene>
<evidence type="ECO:0000313" key="3">
    <source>
        <dbReference type="EMBL" id="MBW7455691.1"/>
    </source>
</evidence>
<dbReference type="Pfam" id="PF03551">
    <property type="entry name" value="PadR"/>
    <property type="match status" value="1"/>
</dbReference>
<dbReference type="InterPro" id="IPR036388">
    <property type="entry name" value="WH-like_DNA-bd_sf"/>
</dbReference>
<dbReference type="EMBL" id="JAHZIK010000412">
    <property type="protein sequence ID" value="MBW7455691.1"/>
    <property type="molecule type" value="Genomic_DNA"/>
</dbReference>
<comment type="caution">
    <text evidence="3">The sequence shown here is derived from an EMBL/GenBank/DDBJ whole genome shotgun (WGS) entry which is preliminary data.</text>
</comment>